<comment type="caution">
    <text evidence="4">The sequence shown here is derived from an EMBL/GenBank/DDBJ whole genome shotgun (WGS) entry which is preliminary data.</text>
</comment>
<evidence type="ECO:0000256" key="3">
    <source>
        <dbReference type="RuleBase" id="RU000363"/>
    </source>
</evidence>
<organism evidence="4 5">
    <name type="scientific">Cryptolaemus montrouzieri</name>
    <dbReference type="NCBI Taxonomy" id="559131"/>
    <lineage>
        <taxon>Eukaryota</taxon>
        <taxon>Metazoa</taxon>
        <taxon>Ecdysozoa</taxon>
        <taxon>Arthropoda</taxon>
        <taxon>Hexapoda</taxon>
        <taxon>Insecta</taxon>
        <taxon>Pterygota</taxon>
        <taxon>Neoptera</taxon>
        <taxon>Endopterygota</taxon>
        <taxon>Coleoptera</taxon>
        <taxon>Polyphaga</taxon>
        <taxon>Cucujiformia</taxon>
        <taxon>Coccinelloidea</taxon>
        <taxon>Coccinellidae</taxon>
        <taxon>Scymninae</taxon>
        <taxon>Scymnini</taxon>
        <taxon>Cryptolaemus</taxon>
    </lineage>
</organism>
<comment type="similarity">
    <text evidence="1 3">Belongs to the short-chain dehydrogenases/reductases (SDR) family.</text>
</comment>
<proteinExistence type="inferred from homology"/>
<accession>A0ABD2NWT9</accession>
<evidence type="ECO:0000313" key="4">
    <source>
        <dbReference type="EMBL" id="KAL3282665.1"/>
    </source>
</evidence>
<keyword evidence="5" id="KW-1185">Reference proteome</keyword>
<dbReference type="FunFam" id="3.40.50.720:FF:000047">
    <property type="entry name" value="NADP-dependent L-serine/L-allo-threonine dehydrogenase"/>
    <property type="match status" value="1"/>
</dbReference>
<evidence type="ECO:0000256" key="2">
    <source>
        <dbReference type="ARBA" id="ARBA00023002"/>
    </source>
</evidence>
<dbReference type="Gene3D" id="3.40.50.720">
    <property type="entry name" value="NAD(P)-binding Rossmann-like Domain"/>
    <property type="match status" value="1"/>
</dbReference>
<protein>
    <recommendedName>
        <fullName evidence="6">Farnesol dehydrogenase</fullName>
    </recommendedName>
</protein>
<dbReference type="GO" id="GO:0016616">
    <property type="term" value="F:oxidoreductase activity, acting on the CH-OH group of donors, NAD or NADP as acceptor"/>
    <property type="evidence" value="ECO:0007669"/>
    <property type="project" value="UniProtKB-ARBA"/>
</dbReference>
<reference evidence="4 5" key="1">
    <citation type="journal article" date="2021" name="BMC Biol.">
        <title>Horizontally acquired antibacterial genes associated with adaptive radiation of ladybird beetles.</title>
        <authorList>
            <person name="Li H.S."/>
            <person name="Tang X.F."/>
            <person name="Huang Y.H."/>
            <person name="Xu Z.Y."/>
            <person name="Chen M.L."/>
            <person name="Du X.Y."/>
            <person name="Qiu B.Y."/>
            <person name="Chen P.T."/>
            <person name="Zhang W."/>
            <person name="Slipinski A."/>
            <person name="Escalona H.E."/>
            <person name="Waterhouse R.M."/>
            <person name="Zwick A."/>
            <person name="Pang H."/>
        </authorList>
    </citation>
    <scope>NUCLEOTIDE SEQUENCE [LARGE SCALE GENOMIC DNA]</scope>
    <source>
        <strain evidence="4">SYSU2018</strain>
    </source>
</reference>
<dbReference type="Pfam" id="PF00106">
    <property type="entry name" value="adh_short"/>
    <property type="match status" value="1"/>
</dbReference>
<dbReference type="InterPro" id="IPR020904">
    <property type="entry name" value="Sc_DH/Rdtase_CS"/>
</dbReference>
<dbReference type="AlphaFoldDB" id="A0ABD2NWT9"/>
<dbReference type="SUPFAM" id="SSF51735">
    <property type="entry name" value="NAD(P)-binding Rossmann-fold domains"/>
    <property type="match status" value="1"/>
</dbReference>
<dbReference type="PROSITE" id="PS00061">
    <property type="entry name" value="ADH_SHORT"/>
    <property type="match status" value="1"/>
</dbReference>
<sequence>MVLSMDRWIGKVAVVTGASSGIGAAIAEHLVECGMKVVGLARRLEKMEEMSKKLIGKNGVLHGLKVDVSIPEEIIEAFGVIEKRFGPVHILVNNAGLFKCTSLVDGDYKQWKEIFDVNVMGLCVATKEAIQSMKKNNVDGHIVHINSVTGHVIPFQLLNVYPASKFAVTALTETLRVELVQSESKIKVTSISPGFVITELSEKAGVSAETAEKYPHIFPEDVVDSVVYALSTPPHVQVHELIVRAVNAKD</sequence>
<dbReference type="Proteomes" id="UP001516400">
    <property type="component" value="Unassembled WGS sequence"/>
</dbReference>
<evidence type="ECO:0000256" key="1">
    <source>
        <dbReference type="ARBA" id="ARBA00006484"/>
    </source>
</evidence>
<keyword evidence="2" id="KW-0560">Oxidoreductase</keyword>
<dbReference type="InterPro" id="IPR036291">
    <property type="entry name" value="NAD(P)-bd_dom_sf"/>
</dbReference>
<dbReference type="EMBL" id="JABFTP020000144">
    <property type="protein sequence ID" value="KAL3282665.1"/>
    <property type="molecule type" value="Genomic_DNA"/>
</dbReference>
<evidence type="ECO:0008006" key="6">
    <source>
        <dbReference type="Google" id="ProtNLM"/>
    </source>
</evidence>
<dbReference type="PANTHER" id="PTHR43115">
    <property type="entry name" value="DEHYDROGENASE/REDUCTASE SDR FAMILY MEMBER 11"/>
    <property type="match status" value="1"/>
</dbReference>
<dbReference type="PRINTS" id="PR00081">
    <property type="entry name" value="GDHRDH"/>
</dbReference>
<evidence type="ECO:0000313" key="5">
    <source>
        <dbReference type="Proteomes" id="UP001516400"/>
    </source>
</evidence>
<gene>
    <name evidence="4" type="ORF">HHI36_005840</name>
</gene>
<dbReference type="InterPro" id="IPR002347">
    <property type="entry name" value="SDR_fam"/>
</dbReference>
<dbReference type="PANTHER" id="PTHR43115:SF4">
    <property type="entry name" value="DEHYDROGENASE_REDUCTASE SDR FAMILY MEMBER 11"/>
    <property type="match status" value="1"/>
</dbReference>
<name>A0ABD2NWT9_9CUCU</name>
<dbReference type="PRINTS" id="PR00080">
    <property type="entry name" value="SDRFAMILY"/>
</dbReference>